<evidence type="ECO:0000256" key="2">
    <source>
        <dbReference type="ARBA" id="ARBA00022801"/>
    </source>
</evidence>
<organism evidence="5 6">
    <name type="scientific">Karstenula rhodostoma CBS 690.94</name>
    <dbReference type="NCBI Taxonomy" id="1392251"/>
    <lineage>
        <taxon>Eukaryota</taxon>
        <taxon>Fungi</taxon>
        <taxon>Dikarya</taxon>
        <taxon>Ascomycota</taxon>
        <taxon>Pezizomycotina</taxon>
        <taxon>Dothideomycetes</taxon>
        <taxon>Pleosporomycetidae</taxon>
        <taxon>Pleosporales</taxon>
        <taxon>Massarineae</taxon>
        <taxon>Didymosphaeriaceae</taxon>
        <taxon>Karstenula</taxon>
    </lineage>
</organism>
<dbReference type="Pfam" id="PF00491">
    <property type="entry name" value="Arginase"/>
    <property type="match status" value="1"/>
</dbReference>
<protein>
    <submittedName>
        <fullName evidence="5">Arginase/deacetylase</fullName>
    </submittedName>
</protein>
<keyword evidence="1" id="KW-0479">Metal-binding</keyword>
<dbReference type="InterPro" id="IPR006035">
    <property type="entry name" value="Ureohydrolase"/>
</dbReference>
<dbReference type="GO" id="GO:0030145">
    <property type="term" value="F:manganese ion binding"/>
    <property type="evidence" value="ECO:0007669"/>
    <property type="project" value="TreeGrafter"/>
</dbReference>
<dbReference type="PROSITE" id="PS51409">
    <property type="entry name" value="ARGINASE_2"/>
    <property type="match status" value="1"/>
</dbReference>
<reference evidence="5" key="1">
    <citation type="journal article" date="2020" name="Stud. Mycol.">
        <title>101 Dothideomycetes genomes: a test case for predicting lifestyles and emergence of pathogens.</title>
        <authorList>
            <person name="Haridas S."/>
            <person name="Albert R."/>
            <person name="Binder M."/>
            <person name="Bloem J."/>
            <person name="Labutti K."/>
            <person name="Salamov A."/>
            <person name="Andreopoulos B."/>
            <person name="Baker S."/>
            <person name="Barry K."/>
            <person name="Bills G."/>
            <person name="Bluhm B."/>
            <person name="Cannon C."/>
            <person name="Castanera R."/>
            <person name="Culley D."/>
            <person name="Daum C."/>
            <person name="Ezra D."/>
            <person name="Gonzalez J."/>
            <person name="Henrissat B."/>
            <person name="Kuo A."/>
            <person name="Liang C."/>
            <person name="Lipzen A."/>
            <person name="Lutzoni F."/>
            <person name="Magnuson J."/>
            <person name="Mondo S."/>
            <person name="Nolan M."/>
            <person name="Ohm R."/>
            <person name="Pangilinan J."/>
            <person name="Park H.-J."/>
            <person name="Ramirez L."/>
            <person name="Alfaro M."/>
            <person name="Sun H."/>
            <person name="Tritt A."/>
            <person name="Yoshinaga Y."/>
            <person name="Zwiers L.-H."/>
            <person name="Turgeon B."/>
            <person name="Goodwin S."/>
            <person name="Spatafora J."/>
            <person name="Crous P."/>
            <person name="Grigoriev I."/>
        </authorList>
    </citation>
    <scope>NUCLEOTIDE SEQUENCE</scope>
    <source>
        <strain evidence="5">CBS 690.94</strain>
    </source>
</reference>
<dbReference type="OrthoDB" id="9992747at2759"/>
<evidence type="ECO:0000313" key="6">
    <source>
        <dbReference type="Proteomes" id="UP000799764"/>
    </source>
</evidence>
<dbReference type="EMBL" id="MU001497">
    <property type="protein sequence ID" value="KAF2446766.1"/>
    <property type="molecule type" value="Genomic_DNA"/>
</dbReference>
<dbReference type="SUPFAM" id="SSF52768">
    <property type="entry name" value="Arginase/deacetylase"/>
    <property type="match status" value="1"/>
</dbReference>
<keyword evidence="3" id="KW-0464">Manganese</keyword>
<keyword evidence="2" id="KW-0378">Hydrolase</keyword>
<dbReference type="Proteomes" id="UP000799764">
    <property type="component" value="Unassembled WGS sequence"/>
</dbReference>
<dbReference type="PANTHER" id="PTHR43782:SF3">
    <property type="entry name" value="ARGINASE"/>
    <property type="match status" value="1"/>
</dbReference>
<dbReference type="PANTHER" id="PTHR43782">
    <property type="entry name" value="ARGINASE"/>
    <property type="match status" value="1"/>
</dbReference>
<dbReference type="GO" id="GO:0005737">
    <property type="term" value="C:cytoplasm"/>
    <property type="evidence" value="ECO:0007669"/>
    <property type="project" value="TreeGrafter"/>
</dbReference>
<comment type="caution">
    <text evidence="5">The sequence shown here is derived from an EMBL/GenBank/DDBJ whole genome shotgun (WGS) entry which is preliminary data.</text>
</comment>
<dbReference type="AlphaFoldDB" id="A0A9P4UDW5"/>
<evidence type="ECO:0000256" key="4">
    <source>
        <dbReference type="PROSITE-ProRule" id="PRU00742"/>
    </source>
</evidence>
<proteinExistence type="inferred from homology"/>
<dbReference type="Gene3D" id="3.40.800.10">
    <property type="entry name" value="Ureohydrolase domain"/>
    <property type="match status" value="1"/>
</dbReference>
<evidence type="ECO:0000256" key="3">
    <source>
        <dbReference type="ARBA" id="ARBA00023211"/>
    </source>
</evidence>
<sequence>MAQKAIDLISVSSDIGSMYAGKSRAPAAFRSAGLHTKLNAAGFEVTEYSALTSPAIWKCSTREPNGARNEAATVAAISQVSKTITDVLNEDRRPAFHLILSGECLYIPAILSADWHYLRPTTRKIGIVYFDADADLHTASEPGGSGNIAGMTLTHLTLRDGALDGMKTFCRPDGAGVVDERNIVLFELNTLSEANKREHLGHLFDNDFRVFTSAAVQRDPEESAEKALEYMREHGVDHIIVHLDVDVIDPGEFPLCNVPSWTGLGYAQTMRALKVFLGSEQCVGLSVAEVNPDHDPGLVMTARLVDDVVDGLGKRRVHAALPWVGEEE</sequence>
<name>A0A9P4UDW5_9PLEO</name>
<gene>
    <name evidence="5" type="ORF">P171DRAFT_238622</name>
</gene>
<evidence type="ECO:0000313" key="5">
    <source>
        <dbReference type="EMBL" id="KAF2446766.1"/>
    </source>
</evidence>
<accession>A0A9P4UDW5</accession>
<comment type="similarity">
    <text evidence="4">Belongs to the arginase family.</text>
</comment>
<dbReference type="GO" id="GO:0004053">
    <property type="term" value="F:arginase activity"/>
    <property type="evidence" value="ECO:0007669"/>
    <property type="project" value="TreeGrafter"/>
</dbReference>
<dbReference type="InterPro" id="IPR023696">
    <property type="entry name" value="Ureohydrolase_dom_sf"/>
</dbReference>
<evidence type="ECO:0000256" key="1">
    <source>
        <dbReference type="ARBA" id="ARBA00022723"/>
    </source>
</evidence>
<keyword evidence="6" id="KW-1185">Reference proteome</keyword>